<feature type="compositionally biased region" description="Basic and acidic residues" evidence="7">
    <location>
        <begin position="285"/>
        <end position="294"/>
    </location>
</feature>
<keyword evidence="8" id="KW-0472">Membrane</keyword>
<feature type="domain" description="C1q" evidence="9">
    <location>
        <begin position="365"/>
        <end position="502"/>
    </location>
</feature>
<dbReference type="AlphaFoldDB" id="A0A1A8N7N8"/>
<proteinExistence type="predicted"/>
<evidence type="ECO:0000256" key="4">
    <source>
        <dbReference type="ARBA" id="ARBA00022729"/>
    </source>
</evidence>
<evidence type="ECO:0000256" key="2">
    <source>
        <dbReference type="ARBA" id="ARBA00022525"/>
    </source>
</evidence>
<feature type="region of interest" description="Disordered" evidence="7">
    <location>
        <begin position="285"/>
        <end position="364"/>
    </location>
</feature>
<feature type="region of interest" description="Disordered" evidence="7">
    <location>
        <begin position="153"/>
        <end position="273"/>
    </location>
</feature>
<dbReference type="EMBL" id="HAEH01000439">
    <property type="protein sequence ID" value="SBR64891.1"/>
    <property type="molecule type" value="Transcribed_RNA"/>
</dbReference>
<dbReference type="PANTHER" id="PTHR15427:SF51">
    <property type="entry name" value="OTOLIN 1"/>
    <property type="match status" value="1"/>
</dbReference>
<keyword evidence="3" id="KW-0272">Extracellular matrix</keyword>
<evidence type="ECO:0000259" key="9">
    <source>
        <dbReference type="PROSITE" id="PS50871"/>
    </source>
</evidence>
<dbReference type="PRINTS" id="PR00007">
    <property type="entry name" value="COMPLEMNTC1Q"/>
</dbReference>
<reference evidence="10" key="1">
    <citation type="submission" date="2016-05" db="EMBL/GenBank/DDBJ databases">
        <authorList>
            <person name="Lavstsen T."/>
            <person name="Jespersen J.S."/>
        </authorList>
    </citation>
    <scope>NUCLEOTIDE SEQUENCE</scope>
    <source>
        <tissue evidence="10">Brain</tissue>
    </source>
</reference>
<gene>
    <name evidence="10" type="primary">OTOL1A</name>
</gene>
<evidence type="ECO:0000256" key="7">
    <source>
        <dbReference type="SAM" id="MobiDB-lite"/>
    </source>
</evidence>
<name>A0A1A8N7N8_9TELE</name>
<evidence type="ECO:0000256" key="6">
    <source>
        <dbReference type="ARBA" id="ARBA00023180"/>
    </source>
</evidence>
<keyword evidence="8" id="KW-1133">Transmembrane helix</keyword>
<feature type="compositionally biased region" description="Gly residues" evidence="7">
    <location>
        <begin position="240"/>
        <end position="249"/>
    </location>
</feature>
<feature type="transmembrane region" description="Helical" evidence="8">
    <location>
        <begin position="20"/>
        <end position="37"/>
    </location>
</feature>
<dbReference type="InterPro" id="IPR008160">
    <property type="entry name" value="Collagen"/>
</dbReference>
<dbReference type="SUPFAM" id="SSF49842">
    <property type="entry name" value="TNF-like"/>
    <property type="match status" value="1"/>
</dbReference>
<comment type="subcellular location">
    <subcellularLocation>
        <location evidence="1">Secreted</location>
        <location evidence="1">Extracellular space</location>
        <location evidence="1">Extracellular matrix</location>
    </subcellularLocation>
</comment>
<keyword evidence="8" id="KW-0812">Transmembrane</keyword>
<keyword evidence="5" id="KW-0176">Collagen</keyword>
<dbReference type="InterPro" id="IPR008983">
    <property type="entry name" value="Tumour_necrosis_fac-like_dom"/>
</dbReference>
<evidence type="ECO:0000256" key="5">
    <source>
        <dbReference type="ARBA" id="ARBA00023119"/>
    </source>
</evidence>
<dbReference type="FunFam" id="2.60.120.40:FF:000001">
    <property type="entry name" value="Complement C1q B chain"/>
    <property type="match status" value="1"/>
</dbReference>
<evidence type="ECO:0000256" key="3">
    <source>
        <dbReference type="ARBA" id="ARBA00022530"/>
    </source>
</evidence>
<keyword evidence="6" id="KW-0325">Glycoprotein</keyword>
<evidence type="ECO:0000256" key="1">
    <source>
        <dbReference type="ARBA" id="ARBA00004498"/>
    </source>
</evidence>
<dbReference type="InterPro" id="IPR001073">
    <property type="entry name" value="C1q_dom"/>
</dbReference>
<dbReference type="Pfam" id="PF00386">
    <property type="entry name" value="C1q"/>
    <property type="match status" value="1"/>
</dbReference>
<dbReference type="PANTHER" id="PTHR15427">
    <property type="entry name" value="EMILIN ELASTIN MICROFIBRIL INTERFACE-LOCATED PROTEIN ELASTIN MICROFIBRIL INTERFACER"/>
    <property type="match status" value="1"/>
</dbReference>
<dbReference type="Gene3D" id="2.60.120.40">
    <property type="match status" value="1"/>
</dbReference>
<keyword evidence="2" id="KW-0964">Secreted</keyword>
<sequence length="510" mass="53075">MGWSEESTICLRSMPSTDVILLNILFMALMVLLTSGARTTHWPKPHNTNKPPPAETSLGGAGGKSGKFAQMAPTAPSFPFRSLHIDQTTELMIDTLSASPTDSSTNHGNVYPTDLYSETAAPPGNTLGNFSLDYNECFFNFCECCPPEKGPVGPAGERGPQGPPGVNGLPGLQGVKGETGSPGSAGLPGANGLSGNKGEKGDRGLAGSPGPQGMPGKPGEKGGLGPKGEKGEHGLSGMKGDSGGKGEPGLNGTNGTIGPMGPPGVKGTMGQKGEQGLAGECLLGHKGEKGEVGDRGPQGPMGEKGPSGANGTDGAKGDRGPPGMKGDAGLRGMPGARGVAGMRGERGVKGGRGPRGPKGSPGESLEQIRSAFSVGLFPSRSFPPPGLPVKFDKVFYNGEGHWDPALNKFNITYSGVYLFTYHITVRNRPLRAALVVNGVRKIRTRDSLYGQDIDQASNFVLLQLREGDQVWLETLRDWNGVYSSSEDDSTFSGFLLYQDLVEKNITLEIM</sequence>
<reference evidence="10" key="2">
    <citation type="submission" date="2016-06" db="EMBL/GenBank/DDBJ databases">
        <title>The genome of a short-lived fish provides insights into sex chromosome evolution and the genetic control of aging.</title>
        <authorList>
            <person name="Reichwald K."/>
            <person name="Felder M."/>
            <person name="Petzold A."/>
            <person name="Koch P."/>
            <person name="Groth M."/>
            <person name="Platzer M."/>
        </authorList>
    </citation>
    <scope>NUCLEOTIDE SEQUENCE</scope>
    <source>
        <tissue evidence="10">Brain</tissue>
    </source>
</reference>
<evidence type="ECO:0000313" key="10">
    <source>
        <dbReference type="EMBL" id="SBR64891.1"/>
    </source>
</evidence>
<dbReference type="InterPro" id="IPR050392">
    <property type="entry name" value="Collagen/C1q_domain"/>
</dbReference>
<dbReference type="GO" id="GO:0005581">
    <property type="term" value="C:collagen trimer"/>
    <property type="evidence" value="ECO:0007669"/>
    <property type="project" value="UniProtKB-KW"/>
</dbReference>
<dbReference type="PROSITE" id="PS50871">
    <property type="entry name" value="C1Q"/>
    <property type="match status" value="1"/>
</dbReference>
<evidence type="ECO:0000256" key="8">
    <source>
        <dbReference type="SAM" id="Phobius"/>
    </source>
</evidence>
<dbReference type="Pfam" id="PF01391">
    <property type="entry name" value="Collagen"/>
    <property type="match status" value="2"/>
</dbReference>
<accession>A0A1A8N7N8</accession>
<dbReference type="SMART" id="SM00110">
    <property type="entry name" value="C1Q"/>
    <property type="match status" value="1"/>
</dbReference>
<feature type="region of interest" description="Disordered" evidence="7">
    <location>
        <begin position="40"/>
        <end position="66"/>
    </location>
</feature>
<protein>
    <submittedName>
        <fullName evidence="10">Otolin 1a</fullName>
    </submittedName>
</protein>
<keyword evidence="4" id="KW-0732">Signal</keyword>
<feature type="compositionally biased region" description="Low complexity" evidence="7">
    <location>
        <begin position="208"/>
        <end position="217"/>
    </location>
</feature>
<organism evidence="10">
    <name type="scientific">Nothobranchius rachovii</name>
    <name type="common">bluefin notho</name>
    <dbReference type="NCBI Taxonomy" id="451742"/>
    <lineage>
        <taxon>Eukaryota</taxon>
        <taxon>Metazoa</taxon>
        <taxon>Chordata</taxon>
        <taxon>Craniata</taxon>
        <taxon>Vertebrata</taxon>
        <taxon>Euteleostomi</taxon>
        <taxon>Actinopterygii</taxon>
        <taxon>Neopterygii</taxon>
        <taxon>Teleostei</taxon>
        <taxon>Neoteleostei</taxon>
        <taxon>Acanthomorphata</taxon>
        <taxon>Ovalentaria</taxon>
        <taxon>Atherinomorphae</taxon>
        <taxon>Cyprinodontiformes</taxon>
        <taxon>Nothobranchiidae</taxon>
        <taxon>Nothobranchius</taxon>
    </lineage>
</organism>